<proteinExistence type="predicted"/>
<dbReference type="PROSITE" id="PS01124">
    <property type="entry name" value="HTH_ARAC_FAMILY_2"/>
    <property type="match status" value="1"/>
</dbReference>
<dbReference type="SMART" id="SM00342">
    <property type="entry name" value="HTH_ARAC"/>
    <property type="match status" value="1"/>
</dbReference>
<dbReference type="SUPFAM" id="SSF46689">
    <property type="entry name" value="Homeodomain-like"/>
    <property type="match status" value="1"/>
</dbReference>
<dbReference type="OrthoDB" id="2559672at2"/>
<feature type="region of interest" description="Disordered" evidence="4">
    <location>
        <begin position="281"/>
        <end position="304"/>
    </location>
</feature>
<keyword evidence="1" id="KW-0805">Transcription regulation</keyword>
<reference evidence="6 7" key="1">
    <citation type="submission" date="2015-12" db="EMBL/GenBank/DDBJ databases">
        <title>Genome sequence of Streptomyces sp. G25.</title>
        <authorList>
            <person name="Poehlein A."/>
            <person name="Roettig A."/>
            <person name="Hiessl S."/>
            <person name="Hauschild P."/>
            <person name="Schauer J."/>
            <person name="Madkour M.H."/>
            <person name="Al-Ansari A.M."/>
            <person name="Almakishah N.H."/>
            <person name="Steinbuechel A."/>
            <person name="Daniel R."/>
        </authorList>
    </citation>
    <scope>NUCLEOTIDE SEQUENCE [LARGE SCALE GENOMIC DNA]</scope>
    <source>
        <strain evidence="7">G25(2015)</strain>
    </source>
</reference>
<dbReference type="InterPro" id="IPR009057">
    <property type="entry name" value="Homeodomain-like_sf"/>
</dbReference>
<evidence type="ECO:0000256" key="1">
    <source>
        <dbReference type="ARBA" id="ARBA00023015"/>
    </source>
</evidence>
<organism evidence="6 7">
    <name type="scientific">Streptomyces jeddahensis</name>
    <dbReference type="NCBI Taxonomy" id="1716141"/>
    <lineage>
        <taxon>Bacteria</taxon>
        <taxon>Bacillati</taxon>
        <taxon>Actinomycetota</taxon>
        <taxon>Actinomycetes</taxon>
        <taxon>Kitasatosporales</taxon>
        <taxon>Streptomycetaceae</taxon>
        <taxon>Streptomyces</taxon>
    </lineage>
</organism>
<dbReference type="RefSeq" id="WP_078067398.1">
    <property type="nucleotide sequence ID" value="NZ_LOHS01000094.1"/>
</dbReference>
<dbReference type="Proteomes" id="UP000077381">
    <property type="component" value="Unassembled WGS sequence"/>
</dbReference>
<keyword evidence="7" id="KW-1185">Reference proteome</keyword>
<sequence>MTTGRGAATAPRPAHRAASTWEAAWALPHPRLRPGVISYRGFRFDLERPRRRLETPIGAVTLMLGFEEPVRISTAGRPAVSLVSVCAGLGTVPVVGEHKGRLSGVSVLLAPWAAFSLFGIAQHELADQHVDPYDLDRPRGLTGWGSIPELVSALAGLSTWSARFTLLDEVLGRCADAATPCSPRIIGAWNTLVRTGGTIPVSRLAHEVGWSVRQLENRFREQIGLGPKAAARVLRLQRARRLLVAGHSQADTAAACGFYDQAHLCGEFRAMTGCTPAEFTAARNRRGPQRSGPPSTDRLTGEATSLVLPPGRSALFSKTGGRR</sequence>
<dbReference type="InterPro" id="IPR050204">
    <property type="entry name" value="AraC_XylS_family_regulators"/>
</dbReference>
<protein>
    <submittedName>
        <fullName evidence="6">HTH-type transcriptional activator RhaR</fullName>
    </submittedName>
</protein>
<evidence type="ECO:0000313" key="7">
    <source>
        <dbReference type="Proteomes" id="UP000077381"/>
    </source>
</evidence>
<evidence type="ECO:0000256" key="4">
    <source>
        <dbReference type="SAM" id="MobiDB-lite"/>
    </source>
</evidence>
<gene>
    <name evidence="6" type="primary">rhaR_2</name>
    <name evidence="6" type="ORF">STSP_44760</name>
</gene>
<dbReference type="GO" id="GO:0003700">
    <property type="term" value="F:DNA-binding transcription factor activity"/>
    <property type="evidence" value="ECO:0007669"/>
    <property type="project" value="InterPro"/>
</dbReference>
<feature type="domain" description="HTH araC/xylS-type" evidence="5">
    <location>
        <begin position="183"/>
        <end position="282"/>
    </location>
</feature>
<dbReference type="Pfam" id="PF12833">
    <property type="entry name" value="HTH_18"/>
    <property type="match status" value="1"/>
</dbReference>
<dbReference type="Gene3D" id="1.10.10.60">
    <property type="entry name" value="Homeodomain-like"/>
    <property type="match status" value="1"/>
</dbReference>
<evidence type="ECO:0000256" key="3">
    <source>
        <dbReference type="ARBA" id="ARBA00023163"/>
    </source>
</evidence>
<dbReference type="InterPro" id="IPR018060">
    <property type="entry name" value="HTH_AraC"/>
</dbReference>
<dbReference type="PANTHER" id="PTHR46796">
    <property type="entry name" value="HTH-TYPE TRANSCRIPTIONAL ACTIVATOR RHAS-RELATED"/>
    <property type="match status" value="1"/>
</dbReference>
<keyword evidence="2" id="KW-0238">DNA-binding</keyword>
<evidence type="ECO:0000259" key="5">
    <source>
        <dbReference type="PROSITE" id="PS01124"/>
    </source>
</evidence>
<comment type="caution">
    <text evidence="6">The sequence shown here is derived from an EMBL/GenBank/DDBJ whole genome shotgun (WGS) entry which is preliminary data.</text>
</comment>
<dbReference type="PANTHER" id="PTHR46796:SF15">
    <property type="entry name" value="BLL1074 PROTEIN"/>
    <property type="match status" value="1"/>
</dbReference>
<evidence type="ECO:0000256" key="2">
    <source>
        <dbReference type="ARBA" id="ARBA00023125"/>
    </source>
</evidence>
<accession>A0A177HNF4</accession>
<name>A0A177HNF4_9ACTN</name>
<keyword evidence="3" id="KW-0804">Transcription</keyword>
<dbReference type="GO" id="GO:0043565">
    <property type="term" value="F:sequence-specific DNA binding"/>
    <property type="evidence" value="ECO:0007669"/>
    <property type="project" value="InterPro"/>
</dbReference>
<evidence type="ECO:0000313" key="6">
    <source>
        <dbReference type="EMBL" id="OAH12139.1"/>
    </source>
</evidence>
<dbReference type="EMBL" id="LOHS01000094">
    <property type="protein sequence ID" value="OAH12139.1"/>
    <property type="molecule type" value="Genomic_DNA"/>
</dbReference>
<dbReference type="PATRIC" id="fig|1716141.3.peg.4710"/>
<dbReference type="AlphaFoldDB" id="A0A177HNF4"/>
<dbReference type="STRING" id="1716141.STSP_44760"/>